<dbReference type="EMBL" id="CP001779">
    <property type="protein sequence ID" value="ACZ00786.1"/>
    <property type="molecule type" value="Genomic_DNA"/>
</dbReference>
<protein>
    <submittedName>
        <fullName evidence="2">Uncharacterized protein</fullName>
    </submittedName>
</protein>
<dbReference type="HOGENOM" id="CLU_1460522_0_0_0"/>
<organism evidence="2 3">
    <name type="scientific">Streptobacillus moniliformis (strain ATCC 14647 / DSM 12112 / NCTC 10651 / 9901)</name>
    <dbReference type="NCBI Taxonomy" id="519441"/>
    <lineage>
        <taxon>Bacteria</taxon>
        <taxon>Fusobacteriati</taxon>
        <taxon>Fusobacteriota</taxon>
        <taxon>Fusobacteriia</taxon>
        <taxon>Fusobacteriales</taxon>
        <taxon>Leptotrichiaceae</taxon>
        <taxon>Streptobacillus</taxon>
    </lineage>
</organism>
<reference evidence="2 3" key="1">
    <citation type="journal article" date="2009" name="Stand. Genomic Sci.">
        <title>Complete genome sequence of Streptobacillus moniliformis type strain (9901T).</title>
        <authorList>
            <person name="Nolan M."/>
            <person name="Gronow S."/>
            <person name="Lapidus A."/>
            <person name="Ivanova N."/>
            <person name="Copeland A."/>
            <person name="Lucas S."/>
            <person name="Del Rio T.G."/>
            <person name="Chen F."/>
            <person name="Tice H."/>
            <person name="Pitluck S."/>
            <person name="Cheng J.F."/>
            <person name="Sims D."/>
            <person name="Meincke L."/>
            <person name="Bruce D."/>
            <person name="Goodwin L."/>
            <person name="Brettin T."/>
            <person name="Han C."/>
            <person name="Detter J.C."/>
            <person name="Ovchinikova G."/>
            <person name="Pati A."/>
            <person name="Mavromatis K."/>
            <person name="Mikhailova N."/>
            <person name="Chen A."/>
            <person name="Palaniappan K."/>
            <person name="Land M."/>
            <person name="Hauser L."/>
            <person name="Chang Y.J."/>
            <person name="Jeffries C.D."/>
            <person name="Rohde M."/>
            <person name="Sproer C."/>
            <person name="Goker M."/>
            <person name="Bristow J."/>
            <person name="Eisen J.A."/>
            <person name="Markowitz V."/>
            <person name="Hugenholtz P."/>
            <person name="Kyrpides N.C."/>
            <person name="Klenk H.P."/>
            <person name="Chain P."/>
        </authorList>
    </citation>
    <scope>NUCLEOTIDE SEQUENCE [LARGE SCALE GENOMIC DNA]</scope>
    <source>
        <strain evidence="3">ATCC 14647 / DSM 12112 / NCTC 10651 / 9901</strain>
    </source>
</reference>
<name>D1AWW0_STRM9</name>
<dbReference type="KEGG" id="smf:Smon_0302"/>
<evidence type="ECO:0000313" key="2">
    <source>
        <dbReference type="EMBL" id="ACZ00786.1"/>
    </source>
</evidence>
<keyword evidence="1" id="KW-0472">Membrane</keyword>
<sequence length="185" mass="21479">MKNRAGYYKTNFSGEIQMKKKIMVIIAILMNIISFSQVTRARFLSKDIEIQKFSTKNEKFSYNDDLIIPEIKIKENEPPILTIRFIEIGKLHGTKKIEISNNEKTVVLFILDGEAKFAYIDGVETEVVDKTIDLKDLENLLDMAISENKIKINFIGYKNISIIKDVNEREKEILKWTILNYIALL</sequence>
<dbReference type="AlphaFoldDB" id="D1AWW0"/>
<proteinExistence type="predicted"/>
<keyword evidence="1" id="KW-1133">Transmembrane helix</keyword>
<keyword evidence="1" id="KW-0812">Transmembrane</keyword>
<gene>
    <name evidence="2" type="ordered locus">Smon_0302</name>
</gene>
<accession>D1AWW0</accession>
<feature type="transmembrane region" description="Helical" evidence="1">
    <location>
        <begin position="21"/>
        <end position="38"/>
    </location>
</feature>
<evidence type="ECO:0000313" key="3">
    <source>
        <dbReference type="Proteomes" id="UP000002072"/>
    </source>
</evidence>
<dbReference type="Proteomes" id="UP000002072">
    <property type="component" value="Chromosome"/>
</dbReference>
<evidence type="ECO:0000256" key="1">
    <source>
        <dbReference type="SAM" id="Phobius"/>
    </source>
</evidence>
<dbReference type="RefSeq" id="WP_012858343.1">
    <property type="nucleotide sequence ID" value="NC_013515.1"/>
</dbReference>
<keyword evidence="3" id="KW-1185">Reference proteome</keyword>
<dbReference type="GeneID" id="29674051"/>